<reference evidence="2 3" key="1">
    <citation type="submission" date="2015-11" db="EMBL/GenBank/DDBJ databases">
        <authorList>
            <person name="Hill K.K."/>
            <person name="Shirey T.B."/>
            <person name="Raphael B."/>
            <person name="Daligault H.E."/>
            <person name="Davenport K.W."/>
            <person name="Bruce D.C."/>
            <person name="Foley B.T."/>
            <person name="Johnson S.L."/>
        </authorList>
    </citation>
    <scope>NUCLEOTIDE SEQUENCE [LARGE SCALE GENOMIC DNA]</scope>
    <source>
        <strain evidence="2 3">CDC_1632</strain>
    </source>
</reference>
<evidence type="ECO:0000313" key="3">
    <source>
        <dbReference type="Proteomes" id="UP000182204"/>
    </source>
</evidence>
<name>A0A1L3NMK0_CLOSG</name>
<feature type="transmembrane region" description="Helical" evidence="1">
    <location>
        <begin position="7"/>
        <end position="25"/>
    </location>
</feature>
<proteinExistence type="predicted"/>
<gene>
    <name evidence="2" type="ORF">NPD5_2953</name>
</gene>
<accession>A0A1L3NMK0</accession>
<keyword evidence="1" id="KW-0812">Transmembrane</keyword>
<organism evidence="2 3">
    <name type="scientific">Clostridium sporogenes</name>
    <dbReference type="NCBI Taxonomy" id="1509"/>
    <lineage>
        <taxon>Bacteria</taxon>
        <taxon>Bacillati</taxon>
        <taxon>Bacillota</taxon>
        <taxon>Clostridia</taxon>
        <taxon>Eubacteriales</taxon>
        <taxon>Clostridiaceae</taxon>
        <taxon>Clostridium</taxon>
    </lineage>
</organism>
<dbReference type="Proteomes" id="UP000182204">
    <property type="component" value="Chromosome"/>
</dbReference>
<dbReference type="EMBL" id="CP013243">
    <property type="protein sequence ID" value="APH17333.1"/>
    <property type="molecule type" value="Genomic_DNA"/>
</dbReference>
<evidence type="ECO:0000256" key="1">
    <source>
        <dbReference type="SAM" id="Phobius"/>
    </source>
</evidence>
<dbReference type="AlphaFoldDB" id="A0A1L3NMK0"/>
<protein>
    <submittedName>
        <fullName evidence="2">Uncharacterized protein</fullName>
    </submittedName>
</protein>
<keyword evidence="1" id="KW-0472">Membrane</keyword>
<sequence>MKNKKKIIGFIVIVFILAVNFVSNFNKRKFQKLLLLVS</sequence>
<keyword evidence="1" id="KW-1133">Transmembrane helix</keyword>
<evidence type="ECO:0000313" key="2">
    <source>
        <dbReference type="EMBL" id="APH17333.1"/>
    </source>
</evidence>